<dbReference type="GO" id="GO:0006289">
    <property type="term" value="P:nucleotide-excision repair"/>
    <property type="evidence" value="ECO:0007669"/>
    <property type="project" value="TreeGrafter"/>
</dbReference>
<dbReference type="SMART" id="SM00525">
    <property type="entry name" value="FES"/>
    <property type="match status" value="1"/>
</dbReference>
<dbReference type="OMA" id="KECAPEN"/>
<keyword evidence="6 14" id="KW-0378">Hydrolase</keyword>
<dbReference type="PROSITE" id="PS01155">
    <property type="entry name" value="ENDONUCLEASE_III_2"/>
    <property type="match status" value="1"/>
</dbReference>
<reference evidence="17" key="1">
    <citation type="submission" date="2018-07" db="EMBL/GenBank/DDBJ databases">
        <authorList>
            <person name="Quirk P.G."/>
            <person name="Krulwich T.A."/>
        </authorList>
    </citation>
    <scope>NUCLEOTIDE SEQUENCE</scope>
</reference>
<dbReference type="GO" id="GO:0051539">
    <property type="term" value="F:4 iron, 4 sulfur cluster binding"/>
    <property type="evidence" value="ECO:0007669"/>
    <property type="project" value="UniProtKB-KW"/>
</dbReference>
<dbReference type="SUPFAM" id="SSF48150">
    <property type="entry name" value="DNA-glycosylase"/>
    <property type="match status" value="1"/>
</dbReference>
<dbReference type="InterPro" id="IPR030841">
    <property type="entry name" value="NTH1"/>
</dbReference>
<dbReference type="GO" id="GO:0046872">
    <property type="term" value="F:metal ion binding"/>
    <property type="evidence" value="ECO:0007669"/>
    <property type="project" value="UniProtKB-KW"/>
</dbReference>
<dbReference type="CDD" id="cd00056">
    <property type="entry name" value="ENDO3c"/>
    <property type="match status" value="1"/>
</dbReference>
<evidence type="ECO:0000256" key="4">
    <source>
        <dbReference type="ARBA" id="ARBA00022723"/>
    </source>
</evidence>
<keyword evidence="10 14" id="KW-0234">DNA repair</keyword>
<dbReference type="GO" id="GO:0005634">
    <property type="term" value="C:nucleus"/>
    <property type="evidence" value="ECO:0007669"/>
    <property type="project" value="UniProtKB-SubCell"/>
</dbReference>
<gene>
    <name evidence="17" type="primary">CSON014310</name>
    <name evidence="14" type="synonym">NTH1</name>
</gene>
<evidence type="ECO:0000256" key="10">
    <source>
        <dbReference type="ARBA" id="ARBA00023204"/>
    </source>
</evidence>
<keyword evidence="5 14" id="KW-0227">DNA damage</keyword>
<dbReference type="InterPro" id="IPR000445">
    <property type="entry name" value="HhH_motif"/>
</dbReference>
<sequence length="293" mass="33629">MENSDNVSKEIDTDLSKLYEPNQARSLPSAPSTSKSFKRSPSHDPESISPAIKRESKKSKWEPPKFKQTLNNIQKMRNDTLAPVDMMVFNDKNLDPKVCRFHCLVSLMLSPRTRDELNLTVMQRLKRRFNGFTPRDVVKCKLGELEELLKPVSFYKTKAKHIKETSQILIENYHEDIPNTVEALLELPGVGEKTAYLCMKSAWDVVSGIAVDTHMHRIINRLKWVQSPTKTAEDTRLALESWLPFEMWGDITRLLIGFGQTICAARPKCDICLNSNICPFYLKNQSKIKSEMK</sequence>
<dbReference type="InterPro" id="IPR003265">
    <property type="entry name" value="HhH-GPD_domain"/>
</dbReference>
<evidence type="ECO:0000256" key="8">
    <source>
        <dbReference type="ARBA" id="ARBA00023004"/>
    </source>
</evidence>
<dbReference type="VEuPathDB" id="VectorBase:CSON014310"/>
<dbReference type="GO" id="GO:0005739">
    <property type="term" value="C:mitochondrion"/>
    <property type="evidence" value="ECO:0007669"/>
    <property type="project" value="UniProtKB-SubCell"/>
</dbReference>
<evidence type="ECO:0000256" key="3">
    <source>
        <dbReference type="ARBA" id="ARBA00022485"/>
    </source>
</evidence>
<dbReference type="Gene3D" id="1.10.1670.10">
    <property type="entry name" value="Helix-hairpin-Helix base-excision DNA repair enzymes (C-terminal)"/>
    <property type="match status" value="1"/>
</dbReference>
<keyword evidence="12 14" id="KW-0326">Glycosidase</keyword>
<comment type="cofactor">
    <cofactor evidence="1">
        <name>[4Fe-4S] cluster</name>
        <dbReference type="ChEBI" id="CHEBI:49883"/>
    </cofactor>
</comment>
<evidence type="ECO:0000256" key="2">
    <source>
        <dbReference type="ARBA" id="ARBA00008343"/>
    </source>
</evidence>
<name>A0A336LMV8_CULSO</name>
<dbReference type="InterPro" id="IPR004036">
    <property type="entry name" value="Endonuclease-III-like_CS2"/>
</dbReference>
<proteinExistence type="inferred from homology"/>
<dbReference type="InterPro" id="IPR003651">
    <property type="entry name" value="Endonuclease3_FeS-loop_motif"/>
</dbReference>
<feature type="compositionally biased region" description="Basic and acidic residues" evidence="15">
    <location>
        <begin position="41"/>
        <end position="65"/>
    </location>
</feature>
<dbReference type="EC" id="3.2.2.-" evidence="14"/>
<dbReference type="Gene3D" id="1.10.340.30">
    <property type="entry name" value="Hypothetical protein, domain 2"/>
    <property type="match status" value="1"/>
</dbReference>
<dbReference type="InterPro" id="IPR011257">
    <property type="entry name" value="DNA_glycosylase"/>
</dbReference>
<dbReference type="AlphaFoldDB" id="A0A336LMV8"/>
<keyword evidence="3" id="KW-0004">4Fe-4S</keyword>
<comment type="subcellular location">
    <subcellularLocation>
        <location evidence="14">Nucleus</location>
    </subcellularLocation>
    <subcellularLocation>
        <location evidence="14">Mitochondrion</location>
    </subcellularLocation>
</comment>
<comment type="caution">
    <text evidence="14">Lacks conserved residue(s) required for the propagation of feature annotation.</text>
</comment>
<evidence type="ECO:0000256" key="5">
    <source>
        <dbReference type="ARBA" id="ARBA00022763"/>
    </source>
</evidence>
<comment type="similarity">
    <text evidence="2 14">Belongs to the Nth/MutY family.</text>
</comment>
<evidence type="ECO:0000256" key="13">
    <source>
        <dbReference type="ARBA" id="ARBA00044632"/>
    </source>
</evidence>
<dbReference type="EC" id="4.2.99.18" evidence="14"/>
<dbReference type="GO" id="GO:0003677">
    <property type="term" value="F:DNA binding"/>
    <property type="evidence" value="ECO:0007669"/>
    <property type="project" value="UniProtKB-UniRule"/>
</dbReference>
<keyword evidence="8" id="KW-0408">Iron</keyword>
<keyword evidence="9" id="KW-0411">Iron-sulfur</keyword>
<evidence type="ECO:0000256" key="1">
    <source>
        <dbReference type="ARBA" id="ARBA00001966"/>
    </source>
</evidence>
<keyword evidence="11 14" id="KW-0456">Lyase</keyword>
<evidence type="ECO:0000256" key="7">
    <source>
        <dbReference type="ARBA" id="ARBA00022946"/>
    </source>
</evidence>
<dbReference type="FunFam" id="1.10.340.30:FF:000005">
    <property type="entry name" value="Endonuclease III-like protein 1"/>
    <property type="match status" value="1"/>
</dbReference>
<dbReference type="PANTHER" id="PTHR43286:SF1">
    <property type="entry name" value="ENDONUCLEASE III-LIKE PROTEIN 1"/>
    <property type="match status" value="1"/>
</dbReference>
<feature type="region of interest" description="Disordered" evidence="15">
    <location>
        <begin position="1"/>
        <end position="66"/>
    </location>
</feature>
<dbReference type="GO" id="GO:0000703">
    <property type="term" value="F:oxidized pyrimidine nucleobase lesion DNA N-glycosylase activity"/>
    <property type="evidence" value="ECO:0007669"/>
    <property type="project" value="UniProtKB-UniRule"/>
</dbReference>
<evidence type="ECO:0000256" key="12">
    <source>
        <dbReference type="ARBA" id="ARBA00023295"/>
    </source>
</evidence>
<evidence type="ECO:0000313" key="17">
    <source>
        <dbReference type="EMBL" id="SSX19422.1"/>
    </source>
</evidence>
<protein>
    <recommendedName>
        <fullName evidence="14">Endonuclease III homolog</fullName>
        <ecNumber evidence="14">3.2.2.-</ecNumber>
        <ecNumber evidence="14">4.2.99.18</ecNumber>
    </recommendedName>
    <alternativeName>
        <fullName evidence="14">Bifunctional DNA N-glycosylase/DNA-(apurinic or apyrimidinic site) lyase</fullName>
        <shortName evidence="14">DNA glycosylase/AP lyase</shortName>
    </alternativeName>
</protein>
<evidence type="ECO:0000259" key="16">
    <source>
        <dbReference type="SMART" id="SM00478"/>
    </source>
</evidence>
<keyword evidence="7" id="KW-0809">Transit peptide</keyword>
<accession>A0A336LMV8</accession>
<dbReference type="GO" id="GO:0140078">
    <property type="term" value="F:class I DNA-(apurinic or apyrimidinic site) endonuclease activity"/>
    <property type="evidence" value="ECO:0007669"/>
    <property type="project" value="UniProtKB-EC"/>
</dbReference>
<dbReference type="GO" id="GO:0006285">
    <property type="term" value="P:base-excision repair, AP site formation"/>
    <property type="evidence" value="ECO:0007669"/>
    <property type="project" value="UniProtKB-UniRule"/>
</dbReference>
<keyword evidence="14" id="KW-0539">Nucleus</keyword>
<dbReference type="PANTHER" id="PTHR43286">
    <property type="entry name" value="ENDONUCLEASE III-LIKE PROTEIN 1"/>
    <property type="match status" value="1"/>
</dbReference>
<keyword evidence="4" id="KW-0479">Metal-binding</keyword>
<keyword evidence="14" id="KW-0496">Mitochondrion</keyword>
<comment type="catalytic activity">
    <reaction evidence="13 14">
        <text>2'-deoxyribonucleotide-(2'-deoxyribose 5'-phosphate)-2'-deoxyribonucleotide-DNA = a 3'-end 2'-deoxyribonucleotide-(2,3-dehydro-2,3-deoxyribose 5'-phosphate)-DNA + a 5'-end 5'-phospho-2'-deoxyribonucleoside-DNA + H(+)</text>
        <dbReference type="Rhea" id="RHEA:66592"/>
        <dbReference type="Rhea" id="RHEA-COMP:13180"/>
        <dbReference type="Rhea" id="RHEA-COMP:16897"/>
        <dbReference type="Rhea" id="RHEA-COMP:17067"/>
        <dbReference type="ChEBI" id="CHEBI:15378"/>
        <dbReference type="ChEBI" id="CHEBI:136412"/>
        <dbReference type="ChEBI" id="CHEBI:157695"/>
        <dbReference type="ChEBI" id="CHEBI:167181"/>
        <dbReference type="EC" id="4.2.99.18"/>
    </reaction>
</comment>
<evidence type="ECO:0000256" key="14">
    <source>
        <dbReference type="HAMAP-Rule" id="MF_03183"/>
    </source>
</evidence>
<comment type="function">
    <text evidence="14">Bifunctional DNA N-glycosylase with associated apurinic/apyrimidinic (AP) lyase function that catalyzes the first step in base excision repair (BER), the primary repair pathway for the repair of oxidative DNA damage. The DNA N-glycosylase activity releases the damaged DNA base from DNA by cleaving the N-glycosidic bond, leaving an AP site. The AP lyase activity cleaves the phosphodiester bond 3' to the AP site by a beta-elimination. Primarily recognizes and repairs oxidative base damage of pyrimidines.</text>
</comment>
<feature type="domain" description="HhH-GPD" evidence="16">
    <location>
        <begin position="109"/>
        <end position="261"/>
    </location>
</feature>
<dbReference type="HAMAP" id="MF_03183">
    <property type="entry name" value="Endonuclease_III_Nth"/>
    <property type="match status" value="1"/>
</dbReference>
<evidence type="ECO:0000256" key="11">
    <source>
        <dbReference type="ARBA" id="ARBA00023239"/>
    </source>
</evidence>
<organism evidence="17">
    <name type="scientific">Culicoides sonorensis</name>
    <name type="common">Biting midge</name>
    <dbReference type="NCBI Taxonomy" id="179676"/>
    <lineage>
        <taxon>Eukaryota</taxon>
        <taxon>Metazoa</taxon>
        <taxon>Ecdysozoa</taxon>
        <taxon>Arthropoda</taxon>
        <taxon>Hexapoda</taxon>
        <taxon>Insecta</taxon>
        <taxon>Pterygota</taxon>
        <taxon>Neoptera</taxon>
        <taxon>Endopterygota</taxon>
        <taxon>Diptera</taxon>
        <taxon>Nematocera</taxon>
        <taxon>Chironomoidea</taxon>
        <taxon>Ceratopogonidae</taxon>
        <taxon>Ceratopogoninae</taxon>
        <taxon>Culicoides</taxon>
        <taxon>Monoculicoides</taxon>
    </lineage>
</organism>
<evidence type="ECO:0000256" key="15">
    <source>
        <dbReference type="SAM" id="MobiDB-lite"/>
    </source>
</evidence>
<evidence type="ECO:0000256" key="9">
    <source>
        <dbReference type="ARBA" id="ARBA00023014"/>
    </source>
</evidence>
<dbReference type="SMART" id="SM00478">
    <property type="entry name" value="ENDO3c"/>
    <property type="match status" value="1"/>
</dbReference>
<dbReference type="Pfam" id="PF00633">
    <property type="entry name" value="HHH"/>
    <property type="match status" value="1"/>
</dbReference>
<dbReference type="InterPro" id="IPR023170">
    <property type="entry name" value="HhH_base_excis_C"/>
</dbReference>
<dbReference type="Pfam" id="PF00730">
    <property type="entry name" value="HhH-GPD"/>
    <property type="match status" value="1"/>
</dbReference>
<evidence type="ECO:0000256" key="6">
    <source>
        <dbReference type="ARBA" id="ARBA00022801"/>
    </source>
</evidence>
<feature type="compositionally biased region" description="Polar residues" evidence="15">
    <location>
        <begin position="23"/>
        <end position="35"/>
    </location>
</feature>
<dbReference type="EMBL" id="UFQT01000078">
    <property type="protein sequence ID" value="SSX19422.1"/>
    <property type="molecule type" value="Genomic_DNA"/>
</dbReference>
<feature type="compositionally biased region" description="Basic and acidic residues" evidence="15">
    <location>
        <begin position="7"/>
        <end position="17"/>
    </location>
</feature>